<evidence type="ECO:0000256" key="4">
    <source>
        <dbReference type="ARBA" id="ARBA00022989"/>
    </source>
</evidence>
<name>A0AAD1UMP0_EUPCR</name>
<feature type="transmembrane region" description="Helical" evidence="6">
    <location>
        <begin position="329"/>
        <end position="350"/>
    </location>
</feature>
<dbReference type="GO" id="GO:0012505">
    <property type="term" value="C:endomembrane system"/>
    <property type="evidence" value="ECO:0007669"/>
    <property type="project" value="UniProtKB-SubCell"/>
</dbReference>
<evidence type="ECO:0000313" key="8">
    <source>
        <dbReference type="Proteomes" id="UP001295684"/>
    </source>
</evidence>
<gene>
    <name evidence="7" type="ORF">ECRASSUSDP1_LOCUS13637</name>
</gene>
<comment type="similarity">
    <text evidence="2 6">Belongs to the battenin family.</text>
</comment>
<keyword evidence="4 6" id="KW-1133">Transmembrane helix</keyword>
<evidence type="ECO:0000256" key="2">
    <source>
        <dbReference type="ARBA" id="ARBA00007467"/>
    </source>
</evidence>
<dbReference type="PRINTS" id="PR01315">
    <property type="entry name" value="BATTENIN"/>
</dbReference>
<dbReference type="SUPFAM" id="SSF103473">
    <property type="entry name" value="MFS general substrate transporter"/>
    <property type="match status" value="1"/>
</dbReference>
<feature type="transmembrane region" description="Helical" evidence="6">
    <location>
        <begin position="98"/>
        <end position="120"/>
    </location>
</feature>
<evidence type="ECO:0000313" key="7">
    <source>
        <dbReference type="EMBL" id="CAI2372308.1"/>
    </source>
</evidence>
<dbReference type="EMBL" id="CAMPGE010013586">
    <property type="protein sequence ID" value="CAI2372308.1"/>
    <property type="molecule type" value="Genomic_DNA"/>
</dbReference>
<feature type="transmembrane region" description="Helical" evidence="6">
    <location>
        <begin position="238"/>
        <end position="255"/>
    </location>
</feature>
<dbReference type="Pfam" id="PF02487">
    <property type="entry name" value="CLN3"/>
    <property type="match status" value="1"/>
</dbReference>
<dbReference type="PANTHER" id="PTHR10981">
    <property type="entry name" value="BATTENIN"/>
    <property type="match status" value="1"/>
</dbReference>
<dbReference type="Proteomes" id="UP001295684">
    <property type="component" value="Unassembled WGS sequence"/>
</dbReference>
<feature type="transmembrane region" description="Helical" evidence="6">
    <location>
        <begin position="73"/>
        <end position="92"/>
    </location>
</feature>
<dbReference type="GO" id="GO:0016020">
    <property type="term" value="C:membrane"/>
    <property type="evidence" value="ECO:0007669"/>
    <property type="project" value="UniProtKB-UniRule"/>
</dbReference>
<dbReference type="AlphaFoldDB" id="A0AAD1UMP0"/>
<feature type="transmembrane region" description="Helical" evidence="6">
    <location>
        <begin position="43"/>
        <end position="64"/>
    </location>
</feature>
<dbReference type="GO" id="GO:0005773">
    <property type="term" value="C:vacuole"/>
    <property type="evidence" value="ECO:0007669"/>
    <property type="project" value="UniProtKB-ARBA"/>
</dbReference>
<sequence>MNPKTRAKMQLTIQGLINQFGFFLLLSSSKTIALHFDQNNLVSAIMFAANIASVTILFINALLLMRFKPKHRLIANTFIMIAGYGCIVAGWFSSFYLVVVGAIFTGTASAFGQVIHYGFIKSIPAEFVGPFSSGTGICGFVGSLIFLVLDSQEVPTYIIFSVMIPVVLFYLANFINLDAHVMKNNFFRDQDEPSNQLELGAINGPDELFDKTNSKDEPLIEGKQTLWEGYKIDPLNHVWVFFLYIFEYIIISGFFDRLSQLRTVEEHGFIEKNLFTINQFLYQLGVLMARSSLYFFKTKSTGIIAFGSFILFCIFFILCLFYVNVNKFIILFLAVIVGLIGGWGYLFSYYRIMDNRKLSKINREKLINYLAVWADFGSFIATGFATLLSLTILKVE</sequence>
<proteinExistence type="inferred from homology"/>
<dbReference type="InterPro" id="IPR036259">
    <property type="entry name" value="MFS_trans_sf"/>
</dbReference>
<dbReference type="InterPro" id="IPR003492">
    <property type="entry name" value="Battenin_disease_Cln3"/>
</dbReference>
<keyword evidence="3 6" id="KW-0812">Transmembrane</keyword>
<feature type="transmembrane region" description="Helical" evidence="6">
    <location>
        <begin position="275"/>
        <end position="296"/>
    </location>
</feature>
<evidence type="ECO:0000256" key="3">
    <source>
        <dbReference type="ARBA" id="ARBA00022692"/>
    </source>
</evidence>
<evidence type="ECO:0000256" key="6">
    <source>
        <dbReference type="RuleBase" id="RU361113"/>
    </source>
</evidence>
<evidence type="ECO:0008006" key="9">
    <source>
        <dbReference type="Google" id="ProtNLM"/>
    </source>
</evidence>
<reference evidence="7" key="1">
    <citation type="submission" date="2023-07" db="EMBL/GenBank/DDBJ databases">
        <authorList>
            <consortium name="AG Swart"/>
            <person name="Singh M."/>
            <person name="Singh A."/>
            <person name="Seah K."/>
            <person name="Emmerich C."/>
        </authorList>
    </citation>
    <scope>NUCLEOTIDE SEQUENCE</scope>
    <source>
        <strain evidence="7">DP1</strain>
    </source>
</reference>
<comment type="caution">
    <text evidence="7">The sequence shown here is derived from an EMBL/GenBank/DDBJ whole genome shotgun (WGS) entry which is preliminary data.</text>
</comment>
<feature type="transmembrane region" description="Helical" evidence="6">
    <location>
        <begin position="127"/>
        <end position="149"/>
    </location>
</feature>
<keyword evidence="8" id="KW-1185">Reference proteome</keyword>
<feature type="transmembrane region" description="Helical" evidence="6">
    <location>
        <begin position="370"/>
        <end position="393"/>
    </location>
</feature>
<evidence type="ECO:0000256" key="5">
    <source>
        <dbReference type="ARBA" id="ARBA00023136"/>
    </source>
</evidence>
<evidence type="ECO:0000256" key="1">
    <source>
        <dbReference type="ARBA" id="ARBA00004127"/>
    </source>
</evidence>
<organism evidence="7 8">
    <name type="scientific">Euplotes crassus</name>
    <dbReference type="NCBI Taxonomy" id="5936"/>
    <lineage>
        <taxon>Eukaryota</taxon>
        <taxon>Sar</taxon>
        <taxon>Alveolata</taxon>
        <taxon>Ciliophora</taxon>
        <taxon>Intramacronucleata</taxon>
        <taxon>Spirotrichea</taxon>
        <taxon>Hypotrichia</taxon>
        <taxon>Euplotida</taxon>
        <taxon>Euplotidae</taxon>
        <taxon>Moneuplotes</taxon>
    </lineage>
</organism>
<accession>A0AAD1UMP0</accession>
<feature type="transmembrane region" description="Helical" evidence="6">
    <location>
        <begin position="155"/>
        <end position="175"/>
    </location>
</feature>
<feature type="transmembrane region" description="Helical" evidence="6">
    <location>
        <begin position="303"/>
        <end position="323"/>
    </location>
</feature>
<protein>
    <recommendedName>
        <fullName evidence="9">Battenin</fullName>
    </recommendedName>
</protein>
<dbReference type="PANTHER" id="PTHR10981:SF7">
    <property type="entry name" value="BATTENIN"/>
    <property type="match status" value="1"/>
</dbReference>
<comment type="subcellular location">
    <subcellularLocation>
        <location evidence="1">Endomembrane system</location>
        <topology evidence="1">Multi-pass membrane protein</topology>
    </subcellularLocation>
</comment>
<dbReference type="Gene3D" id="1.20.1250.20">
    <property type="entry name" value="MFS general substrate transporter like domains"/>
    <property type="match status" value="1"/>
</dbReference>
<keyword evidence="5 6" id="KW-0472">Membrane</keyword>